<organism evidence="4 5">
    <name type="scientific">Aminobacter ciceronei</name>
    <dbReference type="NCBI Taxonomy" id="150723"/>
    <lineage>
        <taxon>Bacteria</taxon>
        <taxon>Pseudomonadati</taxon>
        <taxon>Pseudomonadota</taxon>
        <taxon>Alphaproteobacteria</taxon>
        <taxon>Hyphomicrobiales</taxon>
        <taxon>Phyllobacteriaceae</taxon>
        <taxon>Aminobacter</taxon>
    </lineage>
</organism>
<dbReference type="InterPro" id="IPR011611">
    <property type="entry name" value="PfkB_dom"/>
</dbReference>
<dbReference type="InterPro" id="IPR029056">
    <property type="entry name" value="Ribokinase-like"/>
</dbReference>
<evidence type="ECO:0000259" key="3">
    <source>
        <dbReference type="Pfam" id="PF00294"/>
    </source>
</evidence>
<keyword evidence="2 4" id="KW-0418">Kinase</keyword>
<accession>A0ABR6CE17</accession>
<dbReference type="RefSeq" id="WP_154385893.1">
    <property type="nucleotide sequence ID" value="NZ_JACJHY010000030.1"/>
</dbReference>
<dbReference type="GO" id="GO:0016301">
    <property type="term" value="F:kinase activity"/>
    <property type="evidence" value="ECO:0007669"/>
    <property type="project" value="UniProtKB-KW"/>
</dbReference>
<name>A0ABR6CE17_9HYPH</name>
<protein>
    <submittedName>
        <fullName evidence="4">Sugar/nucleoside kinase (Ribokinase family)</fullName>
    </submittedName>
</protein>
<dbReference type="EMBL" id="JACJHZ010000030">
    <property type="protein sequence ID" value="MBA9023156.1"/>
    <property type="molecule type" value="Genomic_DNA"/>
</dbReference>
<keyword evidence="1" id="KW-0808">Transferase</keyword>
<comment type="caution">
    <text evidence="4">The sequence shown here is derived from an EMBL/GenBank/DDBJ whole genome shotgun (WGS) entry which is preliminary data.</text>
</comment>
<evidence type="ECO:0000256" key="1">
    <source>
        <dbReference type="ARBA" id="ARBA00022679"/>
    </source>
</evidence>
<reference evidence="4 5" key="1">
    <citation type="submission" date="2020-08" db="EMBL/GenBank/DDBJ databases">
        <title>Genomic Encyclopedia of Type Strains, Phase IV (KMG-IV): sequencing the most valuable type-strain genomes for metagenomic binning, comparative biology and taxonomic classification.</title>
        <authorList>
            <person name="Goeker M."/>
        </authorList>
    </citation>
    <scope>NUCLEOTIDE SEQUENCE [LARGE SCALE GENOMIC DNA]</scope>
    <source>
        <strain evidence="4 5">DSM 17455</strain>
    </source>
</reference>
<dbReference type="Proteomes" id="UP000587524">
    <property type="component" value="Unassembled WGS sequence"/>
</dbReference>
<dbReference type="PANTHER" id="PTHR10584">
    <property type="entry name" value="SUGAR KINASE"/>
    <property type="match status" value="1"/>
</dbReference>
<feature type="domain" description="Carbohydrate kinase PfkB" evidence="3">
    <location>
        <begin position="7"/>
        <end position="293"/>
    </location>
</feature>
<dbReference type="Gene3D" id="3.40.1190.20">
    <property type="match status" value="1"/>
</dbReference>
<keyword evidence="5" id="KW-1185">Reference proteome</keyword>
<proteinExistence type="predicted"/>
<sequence>MTVPPLLVLGNVNVDLVLGEVDGWPAVGTEVMVDRSEMRPGGSAGNTALALSGMQVAHRMIASVGNDSNGAWLSGQFDQPSTEWIVEPCETTLTVGIVHKGGDRVFFTTPGHLQRASLDDLIERLPGAPGENAFALISGGFLMPAIEAGTIKLLAALAARGWRTAIDPGWPPAGWSATNMQRLGEWIAAADVSLINAEEAKGLAGMDDLEGAAELLAGRIGPSHTLVIKDGAEGAHAYADGAHFHAASPKVQVIDTVGAGDTFNAAFLAALAKGRTLAEALARGTDIAARAISTFPRRYCS</sequence>
<evidence type="ECO:0000256" key="2">
    <source>
        <dbReference type="ARBA" id="ARBA00022777"/>
    </source>
</evidence>
<dbReference type="PROSITE" id="PS00584">
    <property type="entry name" value="PFKB_KINASES_2"/>
    <property type="match status" value="1"/>
</dbReference>
<dbReference type="SUPFAM" id="SSF53613">
    <property type="entry name" value="Ribokinase-like"/>
    <property type="match status" value="1"/>
</dbReference>
<gene>
    <name evidence="4" type="ORF">HNQ97_005178</name>
</gene>
<evidence type="ECO:0000313" key="5">
    <source>
        <dbReference type="Proteomes" id="UP000587524"/>
    </source>
</evidence>
<evidence type="ECO:0000313" key="4">
    <source>
        <dbReference type="EMBL" id="MBA9023156.1"/>
    </source>
</evidence>
<dbReference type="Pfam" id="PF00294">
    <property type="entry name" value="PfkB"/>
    <property type="match status" value="1"/>
</dbReference>
<dbReference type="PANTHER" id="PTHR10584:SF166">
    <property type="entry name" value="RIBOKINASE"/>
    <property type="match status" value="1"/>
</dbReference>
<dbReference type="InterPro" id="IPR002173">
    <property type="entry name" value="Carboh/pur_kinase_PfkB_CS"/>
</dbReference>